<feature type="compositionally biased region" description="Basic and acidic residues" evidence="1">
    <location>
        <begin position="485"/>
        <end position="515"/>
    </location>
</feature>
<evidence type="ECO:0000313" key="4">
    <source>
        <dbReference type="Proteomes" id="UP000440578"/>
    </source>
</evidence>
<dbReference type="GO" id="GO:1904491">
    <property type="term" value="P:protein localization to ciliary transition zone"/>
    <property type="evidence" value="ECO:0007669"/>
    <property type="project" value="TreeGrafter"/>
</dbReference>
<protein>
    <submittedName>
        <fullName evidence="3">Coiled-coil and C2 domain-containing protein 2A</fullName>
    </submittedName>
</protein>
<feature type="region of interest" description="Disordered" evidence="1">
    <location>
        <begin position="596"/>
        <end position="617"/>
    </location>
</feature>
<dbReference type="Proteomes" id="UP000440578">
    <property type="component" value="Unassembled WGS sequence"/>
</dbReference>
<evidence type="ECO:0000259" key="2">
    <source>
        <dbReference type="PROSITE" id="PS50004"/>
    </source>
</evidence>
<gene>
    <name evidence="3" type="primary">CC2D2A_1</name>
    <name evidence="3" type="ORF">FJT64_013795</name>
</gene>
<feature type="compositionally biased region" description="Basic and acidic residues" evidence="1">
    <location>
        <begin position="596"/>
        <end position="607"/>
    </location>
</feature>
<dbReference type="PANTHER" id="PTHR20837">
    <property type="entry name" value="CENTROSOMAL PROTEIN-RELATED"/>
    <property type="match status" value="1"/>
</dbReference>
<feature type="compositionally biased region" description="Basic and acidic residues" evidence="1">
    <location>
        <begin position="1"/>
        <end position="16"/>
    </location>
</feature>
<dbReference type="OrthoDB" id="2162143at2759"/>
<evidence type="ECO:0000313" key="3">
    <source>
        <dbReference type="EMBL" id="KAF0287814.1"/>
    </source>
</evidence>
<dbReference type="InterPro" id="IPR056288">
    <property type="entry name" value="CEP76_C"/>
</dbReference>
<dbReference type="Pfam" id="PF15625">
    <property type="entry name" value="CC2D2AN-C2"/>
    <property type="match status" value="1"/>
</dbReference>
<accession>A0A6A4V8F3</accession>
<dbReference type="EMBL" id="VIIS01002162">
    <property type="protein sequence ID" value="KAF0287813.1"/>
    <property type="molecule type" value="Genomic_DNA"/>
</dbReference>
<feature type="region of interest" description="Disordered" evidence="1">
    <location>
        <begin position="1"/>
        <end position="178"/>
    </location>
</feature>
<reference evidence="3 4" key="1">
    <citation type="submission" date="2019-07" db="EMBL/GenBank/DDBJ databases">
        <title>Draft genome assembly of a fouling barnacle, Amphibalanus amphitrite (Darwin, 1854): The first reference genome for Thecostraca.</title>
        <authorList>
            <person name="Kim W."/>
        </authorList>
    </citation>
    <scope>NUCLEOTIDE SEQUENCE [LARGE SCALE GENOMIC DNA]</scope>
    <source>
        <strain evidence="3">SNU_AA5</strain>
        <tissue evidence="3">Soma without cirri and trophi</tissue>
    </source>
</reference>
<feature type="region of interest" description="Disordered" evidence="1">
    <location>
        <begin position="482"/>
        <end position="515"/>
    </location>
</feature>
<organism evidence="3 4">
    <name type="scientific">Amphibalanus amphitrite</name>
    <name type="common">Striped barnacle</name>
    <name type="synonym">Balanus amphitrite</name>
    <dbReference type="NCBI Taxonomy" id="1232801"/>
    <lineage>
        <taxon>Eukaryota</taxon>
        <taxon>Metazoa</taxon>
        <taxon>Ecdysozoa</taxon>
        <taxon>Arthropoda</taxon>
        <taxon>Crustacea</taxon>
        <taxon>Multicrustacea</taxon>
        <taxon>Cirripedia</taxon>
        <taxon>Thoracica</taxon>
        <taxon>Thoracicalcarea</taxon>
        <taxon>Balanomorpha</taxon>
        <taxon>Balanoidea</taxon>
        <taxon>Balanidae</taxon>
        <taxon>Amphibalaninae</taxon>
        <taxon>Amphibalanus</taxon>
    </lineage>
</organism>
<dbReference type="PANTHER" id="PTHR20837:SF0">
    <property type="entry name" value="COILED-COIL AND C2 DOMAIN-CONTAINING PROTEIN 2A"/>
    <property type="match status" value="1"/>
</dbReference>
<feature type="region of interest" description="Disordered" evidence="1">
    <location>
        <begin position="622"/>
        <end position="641"/>
    </location>
</feature>
<feature type="domain" description="C2" evidence="2">
    <location>
        <begin position="992"/>
        <end position="1162"/>
    </location>
</feature>
<evidence type="ECO:0000256" key="1">
    <source>
        <dbReference type="SAM" id="MobiDB-lite"/>
    </source>
</evidence>
<keyword evidence="4" id="KW-1185">Reference proteome</keyword>
<dbReference type="PROSITE" id="PS50004">
    <property type="entry name" value="C2"/>
    <property type="match status" value="1"/>
</dbReference>
<dbReference type="InterPro" id="IPR052434">
    <property type="entry name" value="Tectonic-like_complex_comp"/>
</dbReference>
<dbReference type="InterPro" id="IPR028928">
    <property type="entry name" value="CC2D2AN-C2"/>
</dbReference>
<feature type="compositionally biased region" description="Basic residues" evidence="1">
    <location>
        <begin position="161"/>
        <end position="170"/>
    </location>
</feature>
<dbReference type="InterPro" id="IPR056290">
    <property type="entry name" value="CEPT76/DRC7_peptidase-like_dom"/>
</dbReference>
<dbReference type="Pfam" id="PF17661">
    <property type="entry name" value="DUF5523"/>
    <property type="match status" value="1"/>
</dbReference>
<dbReference type="GO" id="GO:1905515">
    <property type="term" value="P:non-motile cilium assembly"/>
    <property type="evidence" value="ECO:0007669"/>
    <property type="project" value="TreeGrafter"/>
</dbReference>
<dbReference type="InterPro" id="IPR041510">
    <property type="entry name" value="DUF5523"/>
</dbReference>
<feature type="region of interest" description="Disordered" evidence="1">
    <location>
        <begin position="286"/>
        <end position="307"/>
    </location>
</feature>
<dbReference type="GO" id="GO:0035869">
    <property type="term" value="C:ciliary transition zone"/>
    <property type="evidence" value="ECO:0007669"/>
    <property type="project" value="TreeGrafter"/>
</dbReference>
<feature type="compositionally biased region" description="Low complexity" evidence="1">
    <location>
        <begin position="226"/>
        <end position="246"/>
    </location>
</feature>
<dbReference type="Pfam" id="PF24656">
    <property type="entry name" value="CEPT76_peptidase"/>
    <property type="match status" value="2"/>
</dbReference>
<sequence length="1617" mass="180251">MVQRQPERRLQGELRQTRPAMKSVSWNHRAAVTQKSIDESESMLDQIRSRRGRRREAGSQDESLSRSVQHDDTSEPDETLTFRPSDSVRADVTDDVTDAAGGGEGGPSSPAGRLGKPDRGGGGDSPRAPPPLAPRRLSAAGQETFRSQLKKRLSLAEIKGHGRAARRSRAQPRTSRFDTLREGGTSRAYEDYMRATAAGRTGPSSVQAYDFFCRIWEDPPSERRAATAPATPREAGEEASGAAESLSLSELLGGEQLEPVTRHVAPMILSRKAQLAREADIYFTPSPIPIPPEERLPAGGQARDPAEDGIYVPRRPHLAGRNLHKLENRLLHSSDRHVRQLVDFRLQSEETWSWFGEDGQLLCLPDPLLSRPRHRDYRDVSEDALTDYLPASMEAPRPADPEPTVSAADQPQQLQLHVHLVAVRLTEHPLFSKEHRAAAGLEQLHREYTALVDDDTVNRLTQRLWAVRRARDGVLSAALQLPSADHGDHSGDRADHSGDHGDHTGDGAEQVQRRRIDDYTTSIQRLREQRDAAAAQQRRLCRSILRRWRELKVLREDQGFSSTPLRLAVRELPSDSGQETELWQRELRAELEELRTEHDRSKQHLDAEYSQQLSEWRDRRRQLGPDSDQLGPRPQPPAEFDPQQVLADIEARATGNRRPPGEPKLAFDLLDTHPITATADCPKPEQQRRQAVSRCQLSVRTLIGGREVSHTRPQPLSQQLVSELHQQLAVRLRAAPEALQLEVCEEGTRRSTRTLAKLRLPSPASHVTERTALPEWTAFSAAGSGPAARGRLQAALYWGVDEETGSVLAPPADPTAEGAAAAELAAPDPNDPADASMTANMPDPCAAAEAGDRPAPLRPGCDGFLTGAPDPADSARCRLLRLRDAGVPEFRHVTMAPLRDQQVPQQLFTAYQKRLEAQSAAGAGAEEAGGDGGESARRSVLQYQLRIKEMVARRLRAAQKHKRLEDMVREDEVPDIGTIGSVFGSLLSVRRPLNPPRKQKQSRPLVDLQGQELQLLCHVVRAFNVPVRRDTDAVRTDYSRPAPAAQATVAQSSLLPKVSVRPFMELTFQRQTVRSNVAQGPNPTWNQDLKLPVTLPPQGVADLHSLDDVIHLSLQDEMLVDLLDDDRLQDTNVHQRIERRWLAELTVPFSTLYINGRVEGTFRLNTPPLLIGYDCDVTARGTLFHLTESLPTGQTGTYVTVFITLEPPVNVPPTVQEHLESMETEKLLAHCESWTRAFRRDYPGRRVRCTVLDVTGRSALVCRYIRPLRPPDALLAACSNEEDQALLIARFVSLIPNVSDVNFFSGMYDLWTTCQEFLDMQAGDEEEHAILLCNFFLYLGKRAYLVLGSGIPEGLTAYVLRLVQYRLQSDPVLARPGSGIREGLTAYVLTDEATNRWLWNPCTGQRSSAAESYSSLLSVGCLINAENVWANTQVYAQPSCISFDVNLVGDWRPLFTARQPAPAEMASVQAETLRYSVTDTVRVQADAERLERRLRDHLQNWRQRTNWTPWNRPCSDALRRMLPLLERSTFTPAISGAQLADEQTRLLANIHATYKVCGVPLNVPQHSQEAMVEALFALGVHRNDSREAEFALAVHMEPYPSNIVAVWVYVAALTRRR</sequence>
<dbReference type="SUPFAM" id="SSF49562">
    <property type="entry name" value="C2 domain (Calcium/lipid-binding domain, CaLB)"/>
    <property type="match status" value="1"/>
</dbReference>
<feature type="region of interest" description="Disordered" evidence="1">
    <location>
        <begin position="222"/>
        <end position="246"/>
    </location>
</feature>
<dbReference type="InterPro" id="IPR035892">
    <property type="entry name" value="C2_domain_sf"/>
</dbReference>
<name>A0A6A4V8F3_AMPAM</name>
<dbReference type="Gene3D" id="2.60.40.150">
    <property type="entry name" value="C2 domain"/>
    <property type="match status" value="1"/>
</dbReference>
<dbReference type="Pfam" id="PF24652">
    <property type="entry name" value="CEP76_C"/>
    <property type="match status" value="1"/>
</dbReference>
<dbReference type="InterPro" id="IPR000008">
    <property type="entry name" value="C2_dom"/>
</dbReference>
<comment type="caution">
    <text evidence="3">The sequence shown here is derived from an EMBL/GenBank/DDBJ whole genome shotgun (WGS) entry which is preliminary data.</text>
</comment>
<proteinExistence type="predicted"/>
<dbReference type="EMBL" id="VIIS01002162">
    <property type="protein sequence ID" value="KAF0287814.1"/>
    <property type="molecule type" value="Genomic_DNA"/>
</dbReference>